<gene>
    <name evidence="3" type="ORF">ElyMa_001140700</name>
</gene>
<evidence type="ECO:0000256" key="2">
    <source>
        <dbReference type="ARBA" id="ARBA00012701"/>
    </source>
</evidence>
<dbReference type="SUPFAM" id="SSF54001">
    <property type="entry name" value="Cysteine proteinases"/>
    <property type="match status" value="1"/>
</dbReference>
<reference evidence="3 4" key="1">
    <citation type="journal article" date="2021" name="Elife">
        <title>Chloroplast acquisition without the gene transfer in kleptoplastic sea slugs, Plakobranchus ocellatus.</title>
        <authorList>
            <person name="Maeda T."/>
            <person name="Takahashi S."/>
            <person name="Yoshida T."/>
            <person name="Shimamura S."/>
            <person name="Takaki Y."/>
            <person name="Nagai Y."/>
            <person name="Toyoda A."/>
            <person name="Suzuki Y."/>
            <person name="Arimoto A."/>
            <person name="Ishii H."/>
            <person name="Satoh N."/>
            <person name="Nishiyama T."/>
            <person name="Hasebe M."/>
            <person name="Maruyama T."/>
            <person name="Minagawa J."/>
            <person name="Obokata J."/>
            <person name="Shigenobu S."/>
        </authorList>
    </citation>
    <scope>NUCLEOTIDE SEQUENCE [LARGE SCALE GENOMIC DNA]</scope>
</reference>
<sequence>MMAADMFTPEEAFSFVADKLNVRHARERLASDRKRLLDDIATAMHTELIFQNVQLMRIPFENRRRPTVEEIKADILTGAGGLCYNLNVATFYLLKALGFDVVLVHATCTTSVMVPNNHVIVHAKNVEKPGDTFLLENAVGFPTFRAISLDFEHESPAYRDSFIEYKYIKHQGKVLRMQRHGDTLPRSDLPDGLLLIIDGWRRTYFSETSGTTNIEEFYPCFDEVFTNPKASPFHLSLRVVGFPGRRAVMVVNGKTITENDEGDLEAKEIPGGDEGIAAEVKRLFPVLPEENIKKAIANWRKDTQS</sequence>
<organism evidence="3 4">
    <name type="scientific">Elysia marginata</name>
    <dbReference type="NCBI Taxonomy" id="1093978"/>
    <lineage>
        <taxon>Eukaryota</taxon>
        <taxon>Metazoa</taxon>
        <taxon>Spiralia</taxon>
        <taxon>Lophotrochozoa</taxon>
        <taxon>Mollusca</taxon>
        <taxon>Gastropoda</taxon>
        <taxon>Heterobranchia</taxon>
        <taxon>Euthyneura</taxon>
        <taxon>Panpulmonata</taxon>
        <taxon>Sacoglossa</taxon>
        <taxon>Placobranchoidea</taxon>
        <taxon>Plakobranchidae</taxon>
        <taxon>Elysia</taxon>
    </lineage>
</organism>
<dbReference type="InterPro" id="IPR053710">
    <property type="entry name" value="Arylamine_NAT_domain_sf"/>
</dbReference>
<dbReference type="Pfam" id="PF00797">
    <property type="entry name" value="Acetyltransf_2"/>
    <property type="match status" value="1"/>
</dbReference>
<dbReference type="EMBL" id="BMAT01002256">
    <property type="protein sequence ID" value="GFS03082.1"/>
    <property type="molecule type" value="Genomic_DNA"/>
</dbReference>
<evidence type="ECO:0000256" key="1">
    <source>
        <dbReference type="ARBA" id="ARBA00006547"/>
    </source>
</evidence>
<dbReference type="InterPro" id="IPR038765">
    <property type="entry name" value="Papain-like_cys_pep_sf"/>
</dbReference>
<name>A0AAV4I0T4_9GAST</name>
<comment type="similarity">
    <text evidence="1">Belongs to the arylamine N-acetyltransferase family.</text>
</comment>
<dbReference type="Proteomes" id="UP000762676">
    <property type="component" value="Unassembled WGS sequence"/>
</dbReference>
<protein>
    <recommendedName>
        <fullName evidence="2">arylamine N-acetyltransferase</fullName>
        <ecNumber evidence="2">2.3.1.5</ecNumber>
    </recommendedName>
</protein>
<dbReference type="EC" id="2.3.1.5" evidence="2"/>
<dbReference type="PANTHER" id="PTHR11786:SF0">
    <property type="entry name" value="ARYLAMINE N-ACETYLTRANSFERASE 4-RELATED"/>
    <property type="match status" value="1"/>
</dbReference>
<accession>A0AAV4I0T4</accession>
<proteinExistence type="inferred from homology"/>
<dbReference type="InterPro" id="IPR001447">
    <property type="entry name" value="Arylamine_N-AcTrfase"/>
</dbReference>
<evidence type="ECO:0000313" key="4">
    <source>
        <dbReference type="Proteomes" id="UP000762676"/>
    </source>
</evidence>
<comment type="caution">
    <text evidence="3">The sequence shown here is derived from an EMBL/GenBank/DDBJ whole genome shotgun (WGS) entry which is preliminary data.</text>
</comment>
<evidence type="ECO:0000313" key="3">
    <source>
        <dbReference type="EMBL" id="GFS03082.1"/>
    </source>
</evidence>
<dbReference type="PANTHER" id="PTHR11786">
    <property type="entry name" value="N-HYDROXYARYLAMINE O-ACETYLTRANSFERASE"/>
    <property type="match status" value="1"/>
</dbReference>
<dbReference type="GO" id="GO:0004060">
    <property type="term" value="F:arylamine N-acetyltransferase activity"/>
    <property type="evidence" value="ECO:0007669"/>
    <property type="project" value="UniProtKB-EC"/>
</dbReference>
<dbReference type="AlphaFoldDB" id="A0AAV4I0T4"/>
<keyword evidence="4" id="KW-1185">Reference proteome</keyword>
<dbReference type="Gene3D" id="3.30.2140.20">
    <property type="match status" value="1"/>
</dbReference>